<proteinExistence type="inferred from homology"/>
<dbReference type="AlphaFoldDB" id="A0A061AWX4"/>
<evidence type="ECO:0000313" key="5">
    <source>
        <dbReference type="EMBL" id="CDR41720.1"/>
    </source>
</evidence>
<dbReference type="GO" id="GO:0000445">
    <property type="term" value="C:THO complex part of transcription export complex"/>
    <property type="evidence" value="ECO:0007669"/>
    <property type="project" value="TreeGrafter"/>
</dbReference>
<dbReference type="SUPFAM" id="SSF50978">
    <property type="entry name" value="WD40 repeat-like"/>
    <property type="match status" value="1"/>
</dbReference>
<gene>
    <name evidence="5" type="ORF">RHTO0S_06e04852g</name>
</gene>
<dbReference type="GO" id="GO:0006406">
    <property type="term" value="P:mRNA export from nucleus"/>
    <property type="evidence" value="ECO:0007669"/>
    <property type="project" value="InterPro"/>
</dbReference>
<dbReference type="InterPro" id="IPR019775">
    <property type="entry name" value="WD40_repeat_CS"/>
</dbReference>
<dbReference type="EMBL" id="LK052941">
    <property type="protein sequence ID" value="CDR41720.1"/>
    <property type="molecule type" value="Genomic_DNA"/>
</dbReference>
<evidence type="ECO:0000256" key="3">
    <source>
        <dbReference type="ARBA" id="ARBA00046343"/>
    </source>
</evidence>
<sequence>MVNAPTTSEDFSRFSLRRLGVTRERVRTVAWNLDGRRLAAGGSPSLRIFLPDKDTRTSTECRGHTGEVSCVRWSPVHPERLASVSSGDDKALHFWDIRQGSKPTSTIETYGNNIHMNWSPDGKTIVVGTTKDRLMWVDVEEQRVVNRIDMDKETNDTQFSHNGSLLYTGVEGSVRISAFPSNELVYTVPMTSMPVGMLDLDPRGRYLLAGGNDATVSLWETEEWTCAASAGHHDGPLLTCRFNHDGSLVASIATGDVVISSVPGLKKEHSIPFPDGASQDLAWHPSRNVLAYAGNELCIWGYGV</sequence>
<accession>A0A061AWX4</accession>
<dbReference type="PROSITE" id="PS00678">
    <property type="entry name" value="WD_REPEATS_1"/>
    <property type="match status" value="2"/>
</dbReference>
<dbReference type="PANTHER" id="PTHR22839:SF0">
    <property type="entry name" value="THO COMPLEX SUBUNIT 3"/>
    <property type="match status" value="1"/>
</dbReference>
<feature type="repeat" description="WD" evidence="4">
    <location>
        <begin position="198"/>
        <end position="229"/>
    </location>
</feature>
<dbReference type="OrthoDB" id="340259at2759"/>
<evidence type="ECO:0000256" key="2">
    <source>
        <dbReference type="ARBA" id="ARBA00022737"/>
    </source>
</evidence>
<evidence type="ECO:0000256" key="1">
    <source>
        <dbReference type="ARBA" id="ARBA00022574"/>
    </source>
</evidence>
<name>A0A061AWX4_RHOTO</name>
<dbReference type="InterPro" id="IPR001680">
    <property type="entry name" value="WD40_rpt"/>
</dbReference>
<dbReference type="PANTHER" id="PTHR22839">
    <property type="entry name" value="THO COMPLEX SUBUNIT 3 THO3"/>
    <property type="match status" value="1"/>
</dbReference>
<protein>
    <submittedName>
        <fullName evidence="5">RHTO0S06e04852g1_1</fullName>
    </submittedName>
</protein>
<dbReference type="PROSITE" id="PS50082">
    <property type="entry name" value="WD_REPEATS_2"/>
    <property type="match status" value="2"/>
</dbReference>
<comment type="similarity">
    <text evidence="3">Belongs to the THOC3 family.</text>
</comment>
<dbReference type="InterPro" id="IPR036322">
    <property type="entry name" value="WD40_repeat_dom_sf"/>
</dbReference>
<keyword evidence="2" id="KW-0677">Repeat</keyword>
<organism evidence="5">
    <name type="scientific">Rhodotorula toruloides</name>
    <name type="common">Yeast</name>
    <name type="synonym">Rhodosporidium toruloides</name>
    <dbReference type="NCBI Taxonomy" id="5286"/>
    <lineage>
        <taxon>Eukaryota</taxon>
        <taxon>Fungi</taxon>
        <taxon>Dikarya</taxon>
        <taxon>Basidiomycota</taxon>
        <taxon>Pucciniomycotina</taxon>
        <taxon>Microbotryomycetes</taxon>
        <taxon>Sporidiobolales</taxon>
        <taxon>Sporidiobolaceae</taxon>
        <taxon>Rhodotorula</taxon>
    </lineage>
</organism>
<dbReference type="InterPro" id="IPR040132">
    <property type="entry name" value="Tex1/THOC3"/>
</dbReference>
<dbReference type="Pfam" id="PF00400">
    <property type="entry name" value="WD40"/>
    <property type="match status" value="2"/>
</dbReference>
<dbReference type="InterPro" id="IPR015943">
    <property type="entry name" value="WD40/YVTN_repeat-like_dom_sf"/>
</dbReference>
<feature type="repeat" description="WD" evidence="4">
    <location>
        <begin position="61"/>
        <end position="105"/>
    </location>
</feature>
<evidence type="ECO:0000256" key="4">
    <source>
        <dbReference type="PROSITE-ProRule" id="PRU00221"/>
    </source>
</evidence>
<reference evidence="5" key="1">
    <citation type="journal article" date="2014" name="Genome Announc.">
        <title>Draft genome sequence of Rhodosporidium toruloides CECT1137, an oleaginous yeast of biotechnological interest.</title>
        <authorList>
            <person name="Morin N."/>
            <person name="Calcas X."/>
            <person name="Devillers H."/>
            <person name="Durrens P."/>
            <person name="Sherman D.J."/>
            <person name="Nicaud J.-M."/>
            <person name="Neuveglise C."/>
        </authorList>
    </citation>
    <scope>NUCLEOTIDE SEQUENCE</scope>
    <source>
        <strain evidence="5">CECT1137</strain>
    </source>
</reference>
<dbReference type="Gene3D" id="2.130.10.10">
    <property type="entry name" value="YVTN repeat-like/Quinoprotein amine dehydrogenase"/>
    <property type="match status" value="2"/>
</dbReference>
<keyword evidence="1 4" id="KW-0853">WD repeat</keyword>
<dbReference type="SMART" id="SM00320">
    <property type="entry name" value="WD40"/>
    <property type="match status" value="7"/>
</dbReference>